<dbReference type="Proteomes" id="UP000051966">
    <property type="component" value="Unassembled WGS sequence"/>
</dbReference>
<dbReference type="GO" id="GO:0016787">
    <property type="term" value="F:hydrolase activity"/>
    <property type="evidence" value="ECO:0007669"/>
    <property type="project" value="UniProtKB-KW"/>
</dbReference>
<dbReference type="EMBL" id="AZFY01000096">
    <property type="protein sequence ID" value="KRM07457.1"/>
    <property type="molecule type" value="Genomic_DNA"/>
</dbReference>
<dbReference type="SUPFAM" id="SSF53187">
    <property type="entry name" value="Zn-dependent exopeptidases"/>
    <property type="match status" value="1"/>
</dbReference>
<gene>
    <name evidence="2" type="ORF">FD41_GL000414</name>
    <name evidence="1" type="ORF">JCM14108_353</name>
</gene>
<dbReference type="EMBL" id="BAKI01000002">
    <property type="protein sequence ID" value="GAF35466.1"/>
    <property type="molecule type" value="Genomic_DNA"/>
</dbReference>
<sequence length="267" mass="31265">MSNYQVYNAELNRFPVVFDLPHSGTTITAEMADALLPTAVLANTDWFLRELYDFLPGLGFTVLENNLNRYLIDPNRDPNEGLTGDYYHLVYAKNTFGHALYQTPPSSWEINRRRDQFYQPYHQQLQKLLSIKKDTFGKVLLIDLHSFAEYTHPFNGPTADVVLGNNYNQTATQETFDYFQQHFQSVGYTIGDNFPFRGGFITRHYGSNPGIRSMQIELRYNRYIEDRYFSEEILENWQPQTFNMAKQRLQRIFQQLAADLAANRFSF</sequence>
<proteinExistence type="predicted"/>
<dbReference type="Gene3D" id="3.40.630.40">
    <property type="entry name" value="Zn-dependent exopeptidases"/>
    <property type="match status" value="1"/>
</dbReference>
<reference evidence="1" key="1">
    <citation type="journal article" date="2014" name="Genome Announc.">
        <title>Draft Genome Sequences of Two Lactobacillus Strains, L. farraginis JCM 14108T and L. composti JCM 14202T, Isolated from Compost of Distilled Shochu Residue.</title>
        <authorList>
            <person name="Yuki M."/>
            <person name="Oshima K."/>
            <person name="Suda W."/>
            <person name="Kitahara M."/>
            <person name="Kitamura K."/>
            <person name="Iida T."/>
            <person name="Hattori M."/>
            <person name="Ohkuma M."/>
        </authorList>
    </citation>
    <scope>NUCLEOTIDE SEQUENCE [LARGE SCALE GENOMIC DNA]</scope>
    <source>
        <strain evidence="1">JCM 14108</strain>
    </source>
</reference>
<dbReference type="OrthoDB" id="8716700at2"/>
<comment type="caution">
    <text evidence="1">The sequence shown here is derived from an EMBL/GenBank/DDBJ whole genome shotgun (WGS) entry which is preliminary data.</text>
</comment>
<dbReference type="InterPro" id="IPR007709">
    <property type="entry name" value="N-FG_amidohydro"/>
</dbReference>
<evidence type="ECO:0000313" key="4">
    <source>
        <dbReference type="Proteomes" id="UP000051966"/>
    </source>
</evidence>
<reference evidence="2 4" key="2">
    <citation type="journal article" date="2015" name="Genome Announc.">
        <title>Expanding the biotechnology potential of lactobacilli through comparative genomics of 213 strains and associated genera.</title>
        <authorList>
            <person name="Sun Z."/>
            <person name="Harris H.M."/>
            <person name="McCann A."/>
            <person name="Guo C."/>
            <person name="Argimon S."/>
            <person name="Zhang W."/>
            <person name="Yang X."/>
            <person name="Jeffery I.B."/>
            <person name="Cooney J.C."/>
            <person name="Kagawa T.F."/>
            <person name="Liu W."/>
            <person name="Song Y."/>
            <person name="Salvetti E."/>
            <person name="Wrobel A."/>
            <person name="Rasinkangas P."/>
            <person name="Parkhill J."/>
            <person name="Rea M.C."/>
            <person name="O'Sullivan O."/>
            <person name="Ritari J."/>
            <person name="Douillard F.P."/>
            <person name="Paul Ross R."/>
            <person name="Yang R."/>
            <person name="Briner A.E."/>
            <person name="Felis G.E."/>
            <person name="de Vos W.M."/>
            <person name="Barrangou R."/>
            <person name="Klaenhammer T.R."/>
            <person name="Caufield P.W."/>
            <person name="Cui Y."/>
            <person name="Zhang H."/>
            <person name="O'Toole P.W."/>
        </authorList>
    </citation>
    <scope>NUCLEOTIDE SEQUENCE [LARGE SCALE GENOMIC DNA]</scope>
    <source>
        <strain evidence="2 4">DSM 18382</strain>
    </source>
</reference>
<evidence type="ECO:0000313" key="3">
    <source>
        <dbReference type="Proteomes" id="UP000019488"/>
    </source>
</evidence>
<organism evidence="1 3">
    <name type="scientific">Lentilactobacillus farraginis DSM 18382 = JCM 14108</name>
    <dbReference type="NCBI Taxonomy" id="1423743"/>
    <lineage>
        <taxon>Bacteria</taxon>
        <taxon>Bacillati</taxon>
        <taxon>Bacillota</taxon>
        <taxon>Bacilli</taxon>
        <taxon>Lactobacillales</taxon>
        <taxon>Lactobacillaceae</taxon>
        <taxon>Lentilactobacillus</taxon>
    </lineage>
</organism>
<dbReference type="RefSeq" id="WP_035177726.1">
    <property type="nucleotide sequence ID" value="NZ_AZFY01000096.1"/>
</dbReference>
<protein>
    <submittedName>
        <fullName evidence="2">N-formylglutamate amidohydrolase</fullName>
    </submittedName>
    <submittedName>
        <fullName evidence="1">N-formylglutamate deformylase</fullName>
    </submittedName>
</protein>
<dbReference type="Pfam" id="PF05013">
    <property type="entry name" value="FGase"/>
    <property type="match status" value="1"/>
</dbReference>
<accession>X0PGI5</accession>
<keyword evidence="2" id="KW-0378">Hydrolase</keyword>
<dbReference type="eggNOG" id="COG3741">
    <property type="taxonomic scope" value="Bacteria"/>
</dbReference>
<evidence type="ECO:0000313" key="2">
    <source>
        <dbReference type="EMBL" id="KRM07457.1"/>
    </source>
</evidence>
<name>X0PGI5_9LACO</name>
<keyword evidence="4" id="KW-1185">Reference proteome</keyword>
<dbReference type="AlphaFoldDB" id="X0PGI5"/>
<evidence type="ECO:0000313" key="1">
    <source>
        <dbReference type="EMBL" id="GAF35466.1"/>
    </source>
</evidence>
<dbReference type="PATRIC" id="fig|1423743.5.peg.428"/>
<dbReference type="STRING" id="1423743.FD41_GL000414"/>
<dbReference type="Proteomes" id="UP000019488">
    <property type="component" value="Unassembled WGS sequence"/>
</dbReference>